<evidence type="ECO:0000313" key="3">
    <source>
        <dbReference type="Proteomes" id="UP000663131"/>
    </source>
</evidence>
<proteinExistence type="predicted"/>
<dbReference type="GeneID" id="64576755"/>
<feature type="compositionally biased region" description="Polar residues" evidence="1">
    <location>
        <begin position="295"/>
        <end position="307"/>
    </location>
</feature>
<dbReference type="EMBL" id="CP063135">
    <property type="protein sequence ID" value="QOU20180.1"/>
    <property type="molecule type" value="Genomic_DNA"/>
</dbReference>
<evidence type="ECO:0000256" key="1">
    <source>
        <dbReference type="SAM" id="MobiDB-lite"/>
    </source>
</evidence>
<feature type="compositionally biased region" description="Basic and acidic residues" evidence="1">
    <location>
        <begin position="219"/>
        <end position="274"/>
    </location>
</feature>
<feature type="region of interest" description="Disordered" evidence="1">
    <location>
        <begin position="216"/>
        <end position="307"/>
    </location>
</feature>
<feature type="compositionally biased region" description="Polar residues" evidence="1">
    <location>
        <begin position="278"/>
        <end position="288"/>
    </location>
</feature>
<feature type="compositionally biased region" description="Acidic residues" evidence="1">
    <location>
        <begin position="153"/>
        <end position="183"/>
    </location>
</feature>
<evidence type="ECO:0000313" key="2">
    <source>
        <dbReference type="EMBL" id="QOU20180.1"/>
    </source>
</evidence>
<sequence length="307" mass="35296">MTSDGPNIKRVSSDHGLESITLRSDVAARYIFLNEALLSATGFIKQDNLDKWRLSLKEVLVDEKIKDETRYLGKWVSELEKEIVTIKKEETHNPEEFKDMAYLENAIKLLEKEFLNPQDHELRASNNTILKDYCKKFNRSIYEVGGGMSLPEDNYENESGDEKTNEEETSSDTNDDEGDDDNGSNEIGLGTTYYRVQKRLRIKGVEYEKGTYKKRHVEKKPVTEDDKVSNEKEEESKNEEVEESKNEEKEETIHAEKEEPKHEKIAENNVKEIEETQPLKQPQASSPATEEDPDSTQVLSSTPQTLQ</sequence>
<reference evidence="2" key="1">
    <citation type="submission" date="2020-10" db="EMBL/GenBank/DDBJ databases">
        <authorList>
            <person name="Palmer J.M."/>
        </authorList>
    </citation>
    <scope>NUCLEOTIDE SEQUENCE</scope>
    <source>
        <strain evidence="2">UCD 2041</strain>
    </source>
</reference>
<organism evidence="2 3">
    <name type="scientific">Dekkera bruxellensis</name>
    <name type="common">Brettanomyces custersii</name>
    <dbReference type="NCBI Taxonomy" id="5007"/>
    <lineage>
        <taxon>Eukaryota</taxon>
        <taxon>Fungi</taxon>
        <taxon>Dikarya</taxon>
        <taxon>Ascomycota</taxon>
        <taxon>Saccharomycotina</taxon>
        <taxon>Pichiomycetes</taxon>
        <taxon>Pichiales</taxon>
        <taxon>Pichiaceae</taxon>
        <taxon>Brettanomyces</taxon>
    </lineage>
</organism>
<name>A0A871RDJ8_DEKBR</name>
<gene>
    <name evidence="2" type="ORF">BRETT_004832</name>
</gene>
<dbReference type="Proteomes" id="UP000663131">
    <property type="component" value="Chromosome 7"/>
</dbReference>
<dbReference type="OrthoDB" id="3996108at2759"/>
<accession>A0A871RDJ8</accession>
<protein>
    <submittedName>
        <fullName evidence="2">Uncharacterized protein</fullName>
    </submittedName>
</protein>
<dbReference type="AlphaFoldDB" id="A0A871RDJ8"/>
<reference evidence="2" key="2">
    <citation type="journal article" name="BMC Genomics">
        <title>New genome assemblies reveal patterns of domestication and adaptation across Brettanomyces (Dekkera) species.</title>
        <authorList>
            <person name="Roach M.J."/>
            <person name="Borneman A.R."/>
        </authorList>
    </citation>
    <scope>NUCLEOTIDE SEQUENCE</scope>
    <source>
        <strain evidence="2">UCD 2041</strain>
    </source>
</reference>
<dbReference type="KEGG" id="bbrx:BRETT_004832"/>
<feature type="region of interest" description="Disordered" evidence="1">
    <location>
        <begin position="145"/>
        <end position="190"/>
    </location>
</feature>
<dbReference type="RefSeq" id="XP_041136673.1">
    <property type="nucleotide sequence ID" value="XM_041283321.1"/>
</dbReference>